<dbReference type="OrthoDB" id="3222453at2759"/>
<protein>
    <submittedName>
        <fullName evidence="1">Uncharacterized protein</fullName>
    </submittedName>
</protein>
<dbReference type="Proteomes" id="UP000217790">
    <property type="component" value="Unassembled WGS sequence"/>
</dbReference>
<name>A0A2H3E5D4_ARMGA</name>
<evidence type="ECO:0000313" key="1">
    <source>
        <dbReference type="EMBL" id="PBL01551.1"/>
    </source>
</evidence>
<sequence>MEQRPHVLYITHLIRKGHGYPFWFPEPDSSRSAAYTERGVHPGDVGILNDIGGFDYLFNIFCDADDPVNGGNVPPDFRPLRRQTSESPRIMPACYNYNITSADVNSTEISAGVSADVTGESAAILCLPHSATKHEILSKGAIKEYATANGAAWYTYVNSSQYLGREAPNGSLYVATGCDKTDSWGTAVVGKPSHSRSVCLSFIAAGMAGGELRAGHTWNAGFSVDTRVYPLPSARYPYPRDLENQCIFARGFTISLRSDGFFKSDGKTVLRNISGSLKDKIPSLDNRAPCPRLPGETESSGRRLYFPWISHGTPPVMDNEDDLGENADRLSDTDFDCEMLISEFPPRDSEVSLLTLVVSKK</sequence>
<dbReference type="AlphaFoldDB" id="A0A2H3E5D4"/>
<proteinExistence type="predicted"/>
<accession>A0A2H3E5D4</accession>
<gene>
    <name evidence="1" type="ORF">ARMGADRAFT_913876</name>
</gene>
<reference evidence="2" key="1">
    <citation type="journal article" date="2017" name="Nat. Ecol. Evol.">
        <title>Genome expansion and lineage-specific genetic innovations in the forest pathogenic fungi Armillaria.</title>
        <authorList>
            <person name="Sipos G."/>
            <person name="Prasanna A.N."/>
            <person name="Walter M.C."/>
            <person name="O'Connor E."/>
            <person name="Balint B."/>
            <person name="Krizsan K."/>
            <person name="Kiss B."/>
            <person name="Hess J."/>
            <person name="Varga T."/>
            <person name="Slot J."/>
            <person name="Riley R."/>
            <person name="Boka B."/>
            <person name="Rigling D."/>
            <person name="Barry K."/>
            <person name="Lee J."/>
            <person name="Mihaltcheva S."/>
            <person name="LaButti K."/>
            <person name="Lipzen A."/>
            <person name="Waldron R."/>
            <person name="Moloney N.M."/>
            <person name="Sperisen C."/>
            <person name="Kredics L."/>
            <person name="Vagvoelgyi C."/>
            <person name="Patrignani A."/>
            <person name="Fitzpatrick D."/>
            <person name="Nagy I."/>
            <person name="Doyle S."/>
            <person name="Anderson J.B."/>
            <person name="Grigoriev I.V."/>
            <person name="Gueldener U."/>
            <person name="Muensterkoetter M."/>
            <person name="Nagy L.G."/>
        </authorList>
    </citation>
    <scope>NUCLEOTIDE SEQUENCE [LARGE SCALE GENOMIC DNA]</scope>
    <source>
        <strain evidence="2">Ar21-2</strain>
    </source>
</reference>
<evidence type="ECO:0000313" key="2">
    <source>
        <dbReference type="Proteomes" id="UP000217790"/>
    </source>
</evidence>
<organism evidence="1 2">
    <name type="scientific">Armillaria gallica</name>
    <name type="common">Bulbous honey fungus</name>
    <name type="synonym">Armillaria bulbosa</name>
    <dbReference type="NCBI Taxonomy" id="47427"/>
    <lineage>
        <taxon>Eukaryota</taxon>
        <taxon>Fungi</taxon>
        <taxon>Dikarya</taxon>
        <taxon>Basidiomycota</taxon>
        <taxon>Agaricomycotina</taxon>
        <taxon>Agaricomycetes</taxon>
        <taxon>Agaricomycetidae</taxon>
        <taxon>Agaricales</taxon>
        <taxon>Marasmiineae</taxon>
        <taxon>Physalacriaceae</taxon>
        <taxon>Armillaria</taxon>
    </lineage>
</organism>
<dbReference type="EMBL" id="KZ293645">
    <property type="protein sequence ID" value="PBL01551.1"/>
    <property type="molecule type" value="Genomic_DNA"/>
</dbReference>
<keyword evidence="2" id="KW-1185">Reference proteome</keyword>
<dbReference type="InParanoid" id="A0A2H3E5D4"/>
<dbReference type="STRING" id="47427.A0A2H3E5D4"/>
<dbReference type="OMA" id="ESPRIMP"/>